<evidence type="ECO:0000256" key="1">
    <source>
        <dbReference type="ARBA" id="ARBA00001946"/>
    </source>
</evidence>
<dbReference type="PANTHER" id="PTHR42742:SF3">
    <property type="entry name" value="FRUCTOKINASE"/>
    <property type="match status" value="1"/>
</dbReference>
<dbReference type="GO" id="GO:0046872">
    <property type="term" value="F:metal ion binding"/>
    <property type="evidence" value="ECO:0007669"/>
    <property type="project" value="UniProtKB-KW"/>
</dbReference>
<keyword evidence="4" id="KW-0460">Magnesium</keyword>
<sequence>MSTATLVAGIEIGGTKCIAILGRSPSDMVEEVRIDTGAPGATLAALEAVLERWQAEAGFAAVGVASFGPLRLDPGAADYGTIVSTPKPGWSGVDVLRRWERFGVPVALQVDVIGAALAEQRWGAAEGLQDFTYITVGTGIGVGPIIAGSPVSARGHCELGHARVPRLPGDTWPGACPFHGDCVEGLASGAAIAARAGTARPDAGWDGWTSVEHTLAMLLHNLLLGLQTRRVLIGGGVMEARPALLGAIRERMQASLAGYYTAADFGDDILLPPALGPRAGPLGALALGLGALRA</sequence>
<comment type="catalytic activity">
    <reaction evidence="6">
        <text>D-fructose + ATP = D-fructose 6-phosphate + ADP + H(+)</text>
        <dbReference type="Rhea" id="RHEA:16125"/>
        <dbReference type="ChEBI" id="CHEBI:15378"/>
        <dbReference type="ChEBI" id="CHEBI:30616"/>
        <dbReference type="ChEBI" id="CHEBI:37721"/>
        <dbReference type="ChEBI" id="CHEBI:61527"/>
        <dbReference type="ChEBI" id="CHEBI:456216"/>
        <dbReference type="EC" id="2.7.1.4"/>
    </reaction>
</comment>
<keyword evidence="8" id="KW-1185">Reference proteome</keyword>
<dbReference type="InterPro" id="IPR051804">
    <property type="entry name" value="Carb_Metab_Reg_Kinase/Isom"/>
</dbReference>
<keyword evidence="3" id="KW-0862">Zinc</keyword>
<evidence type="ECO:0000256" key="5">
    <source>
        <dbReference type="ARBA" id="ARBA00038887"/>
    </source>
</evidence>
<accession>A0A7X5Y6M7</accession>
<dbReference type="Pfam" id="PF00480">
    <property type="entry name" value="ROK"/>
    <property type="match status" value="1"/>
</dbReference>
<dbReference type="InterPro" id="IPR000600">
    <property type="entry name" value="ROK"/>
</dbReference>
<evidence type="ECO:0000313" key="8">
    <source>
        <dbReference type="Proteomes" id="UP000558192"/>
    </source>
</evidence>
<gene>
    <name evidence="7" type="ORF">GGQ97_001511</name>
</gene>
<keyword evidence="2" id="KW-0479">Metal-binding</keyword>
<evidence type="ECO:0000256" key="3">
    <source>
        <dbReference type="ARBA" id="ARBA00022833"/>
    </source>
</evidence>
<dbReference type="EMBL" id="JAATJC010000001">
    <property type="protein sequence ID" value="NJC05718.1"/>
    <property type="molecule type" value="Genomic_DNA"/>
</dbReference>
<comment type="cofactor">
    <cofactor evidence="1">
        <name>Mg(2+)</name>
        <dbReference type="ChEBI" id="CHEBI:18420"/>
    </cofactor>
</comment>
<evidence type="ECO:0000313" key="7">
    <source>
        <dbReference type="EMBL" id="NJC05718.1"/>
    </source>
</evidence>
<keyword evidence="7" id="KW-0418">Kinase</keyword>
<reference evidence="7 8" key="1">
    <citation type="submission" date="2020-03" db="EMBL/GenBank/DDBJ databases">
        <title>Genomic Encyclopedia of Type Strains, Phase IV (KMG-IV): sequencing the most valuable type-strain genomes for metagenomic binning, comparative biology and taxonomic classification.</title>
        <authorList>
            <person name="Goeker M."/>
        </authorList>
    </citation>
    <scope>NUCLEOTIDE SEQUENCE [LARGE SCALE GENOMIC DNA]</scope>
    <source>
        <strain evidence="7 8">DSM 16846</strain>
    </source>
</reference>
<name>A0A7X5Y6M7_9SPHN</name>
<dbReference type="EC" id="2.7.1.4" evidence="5"/>
<dbReference type="InterPro" id="IPR043129">
    <property type="entry name" value="ATPase_NBD"/>
</dbReference>
<dbReference type="SUPFAM" id="SSF53067">
    <property type="entry name" value="Actin-like ATPase domain"/>
    <property type="match status" value="1"/>
</dbReference>
<keyword evidence="7" id="KW-0808">Transferase</keyword>
<dbReference type="Proteomes" id="UP000558192">
    <property type="component" value="Unassembled WGS sequence"/>
</dbReference>
<dbReference type="RefSeq" id="WP_342448478.1">
    <property type="nucleotide sequence ID" value="NZ_JAATJC010000001.1"/>
</dbReference>
<proteinExistence type="predicted"/>
<dbReference type="Gene3D" id="3.30.420.40">
    <property type="match status" value="2"/>
</dbReference>
<protein>
    <recommendedName>
        <fullName evidence="5">fructokinase</fullName>
        <ecNumber evidence="5">2.7.1.4</ecNumber>
    </recommendedName>
</protein>
<organism evidence="7 8">
    <name type="scientific">Sphingomonas kaistensis</name>
    <dbReference type="NCBI Taxonomy" id="298708"/>
    <lineage>
        <taxon>Bacteria</taxon>
        <taxon>Pseudomonadati</taxon>
        <taxon>Pseudomonadota</taxon>
        <taxon>Alphaproteobacteria</taxon>
        <taxon>Sphingomonadales</taxon>
        <taxon>Sphingomonadaceae</taxon>
        <taxon>Sphingomonas</taxon>
    </lineage>
</organism>
<evidence type="ECO:0000256" key="4">
    <source>
        <dbReference type="ARBA" id="ARBA00022842"/>
    </source>
</evidence>
<dbReference type="AlphaFoldDB" id="A0A7X5Y6M7"/>
<dbReference type="GO" id="GO:0008865">
    <property type="term" value="F:fructokinase activity"/>
    <property type="evidence" value="ECO:0007669"/>
    <property type="project" value="UniProtKB-EC"/>
</dbReference>
<evidence type="ECO:0000256" key="2">
    <source>
        <dbReference type="ARBA" id="ARBA00022723"/>
    </source>
</evidence>
<dbReference type="PANTHER" id="PTHR42742">
    <property type="entry name" value="TRANSCRIPTIONAL REPRESSOR MPRA"/>
    <property type="match status" value="1"/>
</dbReference>
<comment type="caution">
    <text evidence="7">The sequence shown here is derived from an EMBL/GenBank/DDBJ whole genome shotgun (WGS) entry which is preliminary data.</text>
</comment>
<evidence type="ECO:0000256" key="6">
    <source>
        <dbReference type="ARBA" id="ARBA00048451"/>
    </source>
</evidence>